<dbReference type="Pfam" id="PF02114">
    <property type="entry name" value="Phosducin"/>
    <property type="match status" value="1"/>
</dbReference>
<organism evidence="4 5">
    <name type="scientific">Babjeviella inositovora NRRL Y-12698</name>
    <dbReference type="NCBI Taxonomy" id="984486"/>
    <lineage>
        <taxon>Eukaryota</taxon>
        <taxon>Fungi</taxon>
        <taxon>Dikarya</taxon>
        <taxon>Ascomycota</taxon>
        <taxon>Saccharomycotina</taxon>
        <taxon>Pichiomycetes</taxon>
        <taxon>Serinales incertae sedis</taxon>
        <taxon>Babjeviella</taxon>
    </lineage>
</organism>
<name>A0A1E3QJI2_9ASCO</name>
<dbReference type="Proteomes" id="UP000094336">
    <property type="component" value="Unassembled WGS sequence"/>
</dbReference>
<dbReference type="InterPro" id="IPR036249">
    <property type="entry name" value="Thioredoxin-like_sf"/>
</dbReference>
<dbReference type="PANTHER" id="PTHR45809">
    <property type="entry name" value="VIRAL IAP-ASSOCIATED FACTOR HOMOLOG"/>
    <property type="match status" value="1"/>
</dbReference>
<dbReference type="GO" id="GO:0030036">
    <property type="term" value="P:actin cytoskeleton organization"/>
    <property type="evidence" value="ECO:0007669"/>
    <property type="project" value="EnsemblFungi"/>
</dbReference>
<dbReference type="STRING" id="984486.A0A1E3QJI2"/>
<dbReference type="GO" id="GO:0071444">
    <property type="term" value="P:cellular response to pheromone"/>
    <property type="evidence" value="ECO:0007669"/>
    <property type="project" value="EnsemblFungi"/>
</dbReference>
<dbReference type="GeneID" id="30145102"/>
<dbReference type="GO" id="GO:0003779">
    <property type="term" value="F:actin binding"/>
    <property type="evidence" value="ECO:0007669"/>
    <property type="project" value="EnsemblFungi"/>
</dbReference>
<accession>A0A1E3QJI2</accession>
<dbReference type="CDD" id="cd02988">
    <property type="entry name" value="Phd_like_VIAF"/>
    <property type="match status" value="1"/>
</dbReference>
<evidence type="ECO:0000313" key="5">
    <source>
        <dbReference type="Proteomes" id="UP000094336"/>
    </source>
</evidence>
<dbReference type="GO" id="GO:0031683">
    <property type="term" value="F:G-protein beta/gamma-subunit complex binding"/>
    <property type="evidence" value="ECO:0007669"/>
    <property type="project" value="EnsemblFungi"/>
</dbReference>
<evidence type="ECO:0000256" key="2">
    <source>
        <dbReference type="SAM" id="MobiDB-lite"/>
    </source>
</evidence>
<dbReference type="GO" id="GO:0045944">
    <property type="term" value="P:positive regulation of transcription by RNA polymerase II"/>
    <property type="evidence" value="ECO:0007669"/>
    <property type="project" value="EnsemblFungi"/>
</dbReference>
<proteinExistence type="inferred from homology"/>
<dbReference type="OrthoDB" id="45518at2759"/>
<dbReference type="GO" id="GO:0006457">
    <property type="term" value="P:protein folding"/>
    <property type="evidence" value="ECO:0007669"/>
    <property type="project" value="EnsemblFungi"/>
</dbReference>
<comment type="similarity">
    <text evidence="1">Belongs to the phosducin family.</text>
</comment>
<dbReference type="GO" id="GO:0005737">
    <property type="term" value="C:cytoplasm"/>
    <property type="evidence" value="ECO:0007669"/>
    <property type="project" value="EnsemblFungi"/>
</dbReference>
<gene>
    <name evidence="4" type="ORF">BABINDRAFT_15327</name>
</gene>
<dbReference type="GO" id="GO:0051726">
    <property type="term" value="P:regulation of cell cycle"/>
    <property type="evidence" value="ECO:0007669"/>
    <property type="project" value="EnsemblFungi"/>
</dbReference>
<evidence type="ECO:0000256" key="1">
    <source>
        <dbReference type="ARBA" id="ARBA00009686"/>
    </source>
</evidence>
<dbReference type="AlphaFoldDB" id="A0A1E3QJI2"/>
<feature type="region of interest" description="Disordered" evidence="2">
    <location>
        <begin position="216"/>
        <end position="254"/>
    </location>
</feature>
<dbReference type="RefSeq" id="XP_018982952.1">
    <property type="nucleotide sequence ID" value="XM_019127249.1"/>
</dbReference>
<sequence length="254" mass="28903">MNIPDIPIPVEIDESEDTEWNDILRAKGIIPQRAPSPTAELEEALAAAVQRQHENRLEDKELDELAELEDEEDEEFLNFYKHKRMQEIAELQSRSAFGAVVPVAKPDYGREITEASRAGFVFCHMSALVSLQSRVLGALQEQLARKYPELKFCDIAANRAVENYPEANCPTWLVYRNGDVVKQYITLTQLGGNATTLRDVEKVLVDVEAVKSSDSRLVMNQEDEDEQEGYRMRFQKKSLRGKGSDVDSEDDFYD</sequence>
<dbReference type="GO" id="GO:1903333">
    <property type="term" value="P:negative regulation of protein folding"/>
    <property type="evidence" value="ECO:0007669"/>
    <property type="project" value="EnsemblFungi"/>
</dbReference>
<evidence type="ECO:0000259" key="3">
    <source>
        <dbReference type="Pfam" id="PF02114"/>
    </source>
</evidence>
<dbReference type="PANTHER" id="PTHR45809:SF3">
    <property type="entry name" value="VIRAL IAP-ASSOCIATED FACTOR HOMOLOG"/>
    <property type="match status" value="1"/>
</dbReference>
<keyword evidence="5" id="KW-1185">Reference proteome</keyword>
<reference evidence="5" key="1">
    <citation type="submission" date="2016-05" db="EMBL/GenBank/DDBJ databases">
        <title>Comparative genomics of biotechnologically important yeasts.</title>
        <authorList>
            <consortium name="DOE Joint Genome Institute"/>
            <person name="Riley R."/>
            <person name="Haridas S."/>
            <person name="Wolfe K.H."/>
            <person name="Lopes M.R."/>
            <person name="Hittinger C.T."/>
            <person name="Goker M."/>
            <person name="Salamov A."/>
            <person name="Wisecaver J."/>
            <person name="Long T.M."/>
            <person name="Aerts A.L."/>
            <person name="Barry K."/>
            <person name="Choi C."/>
            <person name="Clum A."/>
            <person name="Coughlan A.Y."/>
            <person name="Deshpande S."/>
            <person name="Douglass A.P."/>
            <person name="Hanson S.J."/>
            <person name="Klenk H.-P."/>
            <person name="Labutti K."/>
            <person name="Lapidus A."/>
            <person name="Lindquist E."/>
            <person name="Lipzen A."/>
            <person name="Meier-Kolthoff J.P."/>
            <person name="Ohm R.A."/>
            <person name="Otillar R.P."/>
            <person name="Pangilinan J."/>
            <person name="Peng Y."/>
            <person name="Rokas A."/>
            <person name="Rosa C.A."/>
            <person name="Scheuner C."/>
            <person name="Sibirny A.A."/>
            <person name="Slot J.C."/>
            <person name="Stielow J.B."/>
            <person name="Sun H."/>
            <person name="Kurtzman C.P."/>
            <person name="Blackwell M."/>
            <person name="Grigoriev I.V."/>
            <person name="Jeffries T.W."/>
        </authorList>
    </citation>
    <scope>NUCLEOTIDE SEQUENCE [LARGE SCALE GENOMIC DNA]</scope>
    <source>
        <strain evidence="5">NRRL Y-12698</strain>
    </source>
</reference>
<evidence type="ECO:0000313" key="4">
    <source>
        <dbReference type="EMBL" id="ODQ77624.1"/>
    </source>
</evidence>
<dbReference type="SUPFAM" id="SSF52833">
    <property type="entry name" value="Thioredoxin-like"/>
    <property type="match status" value="1"/>
</dbReference>
<dbReference type="Gene3D" id="3.40.30.10">
    <property type="entry name" value="Glutaredoxin"/>
    <property type="match status" value="1"/>
</dbReference>
<dbReference type="InterPro" id="IPR024253">
    <property type="entry name" value="Phosducin_thioredoxin-like_dom"/>
</dbReference>
<dbReference type="InterPro" id="IPR051498">
    <property type="entry name" value="Phosducin-like_chap/apop_reg"/>
</dbReference>
<feature type="domain" description="Phosducin" evidence="3">
    <location>
        <begin position="23"/>
        <end position="206"/>
    </location>
</feature>
<protein>
    <recommendedName>
        <fullName evidence="3">Phosducin domain-containing protein</fullName>
    </recommendedName>
</protein>
<dbReference type="EMBL" id="KV454439">
    <property type="protein sequence ID" value="ODQ77624.1"/>
    <property type="molecule type" value="Genomic_DNA"/>
</dbReference>